<dbReference type="EMBL" id="JAKCXM010000047">
    <property type="protein sequence ID" value="KAJ0405317.1"/>
    <property type="molecule type" value="Genomic_DNA"/>
</dbReference>
<feature type="region of interest" description="Disordered" evidence="1">
    <location>
        <begin position="69"/>
        <end position="90"/>
    </location>
</feature>
<dbReference type="AlphaFoldDB" id="A0AAD5M5L9"/>
<keyword evidence="2" id="KW-0732">Signal</keyword>
<gene>
    <name evidence="3" type="ORF">P43SY_001076</name>
</gene>
<protein>
    <submittedName>
        <fullName evidence="3">Uncharacterized protein</fullName>
    </submittedName>
</protein>
<feature type="signal peptide" evidence="2">
    <location>
        <begin position="1"/>
        <end position="17"/>
    </location>
</feature>
<evidence type="ECO:0000256" key="1">
    <source>
        <dbReference type="SAM" id="MobiDB-lite"/>
    </source>
</evidence>
<organism evidence="3 4">
    <name type="scientific">Pythium insidiosum</name>
    <name type="common">Pythiosis disease agent</name>
    <dbReference type="NCBI Taxonomy" id="114742"/>
    <lineage>
        <taxon>Eukaryota</taxon>
        <taxon>Sar</taxon>
        <taxon>Stramenopiles</taxon>
        <taxon>Oomycota</taxon>
        <taxon>Peronosporomycetes</taxon>
        <taxon>Pythiales</taxon>
        <taxon>Pythiaceae</taxon>
        <taxon>Pythium</taxon>
    </lineage>
</organism>
<proteinExistence type="predicted"/>
<dbReference type="Proteomes" id="UP001209570">
    <property type="component" value="Unassembled WGS sequence"/>
</dbReference>
<keyword evidence="4" id="KW-1185">Reference proteome</keyword>
<reference evidence="3" key="1">
    <citation type="submission" date="2021-12" db="EMBL/GenBank/DDBJ databases">
        <title>Prjna785345.</title>
        <authorList>
            <person name="Rujirawat T."/>
            <person name="Krajaejun T."/>
        </authorList>
    </citation>
    <scope>NUCLEOTIDE SEQUENCE</scope>
    <source>
        <strain evidence="3">Pi057C3</strain>
    </source>
</reference>
<dbReference type="SUPFAM" id="SSF101908">
    <property type="entry name" value="Putative isomerase YbhE"/>
    <property type="match status" value="1"/>
</dbReference>
<comment type="caution">
    <text evidence="3">The sequence shown here is derived from an EMBL/GenBank/DDBJ whole genome shotgun (WGS) entry which is preliminary data.</text>
</comment>
<accession>A0AAD5M5L9</accession>
<evidence type="ECO:0000256" key="2">
    <source>
        <dbReference type="SAM" id="SignalP"/>
    </source>
</evidence>
<feature type="chain" id="PRO_5042119850" evidence="2">
    <location>
        <begin position="18"/>
        <end position="622"/>
    </location>
</feature>
<evidence type="ECO:0000313" key="4">
    <source>
        <dbReference type="Proteomes" id="UP001209570"/>
    </source>
</evidence>
<evidence type="ECO:0000313" key="3">
    <source>
        <dbReference type="EMBL" id="KAJ0405317.1"/>
    </source>
</evidence>
<sequence>MATRWIVRLAYALGVLSIATDGLVSISQPQRGLLAYLVDVEMEATHEHLRALQTKEKLLMQLLQAQRDLESAQPTGNGSTPAPFRRSLPPAVRRLVARPNDRKTRVLFDEWLPPVATWTQREVASSVDSDPALFVDFVTFRPNGNQGTKRTTPHRVKQDDPTLPQLQVVVTLNKQTQDLRFYHPVSTALLYQLHLNVPAKIDKMVIHSDRSTRLIVISELGDMMMYRLRVYHGRRLAAGEYRRVYDRDPHQCIARHSTVNPSTYACAAPGRQWGDIFLKETWRVTPPVGHHVQLELEPMFHVVSPLMLDQLAVVQHYTSVYVVGSDSAGKLIVLDGNTGQLVKELTPEPLGRITGFASLTSGVVALATGTRVRFLSVWEKTMLPLVCEGSTHTISSLERDFSRSSVLIAGTQDGSGLVFRLDRLGDLKRTPSEANEQGVPTCTIIAQLTSRQAHLSRPRSALGVGPALVKGLPGFILLSTPSRVVLFAASTLPPTYLTEKHLASLNGSLLSIQGASDDHSNAVSLALISVTTERLAHAWHHHHRVELLAARAASPTSSIELGWIRAPVVLLCAIGVMFWQQNKYRRGPPPSFLDAGLSDDHFQRSDWASFRDAVSSRGRRDI</sequence>
<name>A0AAD5M5L9_PYTIN</name>